<evidence type="ECO:0000256" key="1">
    <source>
        <dbReference type="ARBA" id="ARBA00022487"/>
    </source>
</evidence>
<feature type="region of interest" description="Disordered" evidence="4">
    <location>
        <begin position="235"/>
        <end position="258"/>
    </location>
</feature>
<evidence type="ECO:0000259" key="5">
    <source>
        <dbReference type="Pfam" id="PF22244"/>
    </source>
</evidence>
<dbReference type="EMBL" id="WPCU01000004">
    <property type="protein sequence ID" value="MVA75050.1"/>
    <property type="molecule type" value="Genomic_DNA"/>
</dbReference>
<dbReference type="InterPro" id="IPR054579">
    <property type="entry name" value="GCE-like_dom"/>
</dbReference>
<reference evidence="6 7" key="1">
    <citation type="submission" date="2019-12" db="EMBL/GenBank/DDBJ databases">
        <title>Auraticoccus cholistani sp. nov., an actinomycete isolated from soil of Cholistan desert.</title>
        <authorList>
            <person name="Cheema M.T."/>
        </authorList>
    </citation>
    <scope>NUCLEOTIDE SEQUENCE [LARGE SCALE GENOMIC DNA]</scope>
    <source>
        <strain evidence="6 7">F435</strain>
    </source>
</reference>
<keyword evidence="3" id="KW-0378">Hydrolase</keyword>
<sequence>MSSLADLDPLTGTDGRPVPDATAWDRRRHELRRLFEAHVYGPWPGDPRGVELVSVTETSALDGTARLVEAQVRVDSPAATFPLLLVTPAAPGPHPCFLGLNFHGNHTVLDHPAVTVHDRYAVDGAAGRGDHRDSWDVAGSVAAGYAVATVFCGDVVQDHPDLAGPDLDALATPAGRPGALMAWAWALSAARAALSSRPEVDPSAVTVVGHSRMGKAALVASGWDDRFAAVVATQSGTGGASPSRKAPERCVPGPDGRPEAETVKMITRRFPHWFAPAFAGHADRTDELPVDQHQLLALSAPRPTLLWNGTEDLWADPAGTWDCLQAAAPVFRFLGADQPEVVDVPEPGQTTPGTLAYGLRPGGHSVTREDWAAWRRWCACRPGGEPQAPR</sequence>
<evidence type="ECO:0000256" key="3">
    <source>
        <dbReference type="ARBA" id="ARBA00022801"/>
    </source>
</evidence>
<dbReference type="Pfam" id="PF22244">
    <property type="entry name" value="GCE_fung"/>
    <property type="match status" value="1"/>
</dbReference>
<keyword evidence="2" id="KW-0732">Signal</keyword>
<evidence type="ECO:0000256" key="4">
    <source>
        <dbReference type="SAM" id="MobiDB-lite"/>
    </source>
</evidence>
<comment type="caution">
    <text evidence="6">The sequence shown here is derived from an EMBL/GenBank/DDBJ whole genome shotgun (WGS) entry which is preliminary data.</text>
</comment>
<dbReference type="AlphaFoldDB" id="A0A6A9V0A0"/>
<dbReference type="InterPro" id="IPR029058">
    <property type="entry name" value="AB_hydrolase_fold"/>
</dbReference>
<dbReference type="Gene3D" id="3.40.50.1820">
    <property type="entry name" value="alpha/beta hydrolase"/>
    <property type="match status" value="1"/>
</dbReference>
<protein>
    <submittedName>
        <fullName evidence="6">Acetylxylan esterase</fullName>
    </submittedName>
</protein>
<dbReference type="GO" id="GO:0052689">
    <property type="term" value="F:carboxylic ester hydrolase activity"/>
    <property type="evidence" value="ECO:0007669"/>
    <property type="project" value="UniProtKB-KW"/>
</dbReference>
<accession>A0A6A9V0A0</accession>
<organism evidence="6 7">
    <name type="scientific">Auraticoccus cholistanensis</name>
    <dbReference type="NCBI Taxonomy" id="2656650"/>
    <lineage>
        <taxon>Bacteria</taxon>
        <taxon>Bacillati</taxon>
        <taxon>Actinomycetota</taxon>
        <taxon>Actinomycetes</taxon>
        <taxon>Propionibacteriales</taxon>
        <taxon>Propionibacteriaceae</taxon>
        <taxon>Auraticoccus</taxon>
    </lineage>
</organism>
<keyword evidence="7" id="KW-1185">Reference proteome</keyword>
<dbReference type="RefSeq" id="WP_156607956.1">
    <property type="nucleotide sequence ID" value="NZ_WPCU01000004.1"/>
</dbReference>
<gene>
    <name evidence="6" type="ORF">GC722_03255</name>
</gene>
<proteinExistence type="predicted"/>
<name>A0A6A9V0A0_9ACTN</name>
<feature type="region of interest" description="Disordered" evidence="4">
    <location>
        <begin position="1"/>
        <end position="21"/>
    </location>
</feature>
<dbReference type="SUPFAM" id="SSF53474">
    <property type="entry name" value="alpha/beta-Hydrolases"/>
    <property type="match status" value="1"/>
</dbReference>
<evidence type="ECO:0000313" key="7">
    <source>
        <dbReference type="Proteomes" id="UP000435304"/>
    </source>
</evidence>
<keyword evidence="1" id="KW-0719">Serine esterase</keyword>
<evidence type="ECO:0000256" key="2">
    <source>
        <dbReference type="ARBA" id="ARBA00022729"/>
    </source>
</evidence>
<evidence type="ECO:0000313" key="6">
    <source>
        <dbReference type="EMBL" id="MVA75050.1"/>
    </source>
</evidence>
<dbReference type="Proteomes" id="UP000435304">
    <property type="component" value="Unassembled WGS sequence"/>
</dbReference>
<feature type="domain" description="4-O-methyl-glucuronoyl methylesterase-like" evidence="5">
    <location>
        <begin position="178"/>
        <end position="335"/>
    </location>
</feature>